<dbReference type="PANTHER" id="PTHR44858:SF1">
    <property type="entry name" value="UDP-N-ACETYLGLUCOSAMINE--PEPTIDE N-ACETYLGLUCOSAMINYLTRANSFERASE SPINDLY-RELATED"/>
    <property type="match status" value="1"/>
</dbReference>
<dbReference type="RefSeq" id="WP_122102307.1">
    <property type="nucleotide sequence ID" value="NZ_RFLY01000019.1"/>
</dbReference>
<dbReference type="SUPFAM" id="SSF48452">
    <property type="entry name" value="TPR-like"/>
    <property type="match status" value="1"/>
</dbReference>
<evidence type="ECO:0000256" key="3">
    <source>
        <dbReference type="PROSITE-ProRule" id="PRU00339"/>
    </source>
</evidence>
<keyword evidence="2 3" id="KW-0802">TPR repeat</keyword>
<organism evidence="4 5">
    <name type="scientific">Solilutibacter pythonis</name>
    <dbReference type="NCBI Taxonomy" id="2483112"/>
    <lineage>
        <taxon>Bacteria</taxon>
        <taxon>Pseudomonadati</taxon>
        <taxon>Pseudomonadota</taxon>
        <taxon>Gammaproteobacteria</taxon>
        <taxon>Lysobacterales</taxon>
        <taxon>Lysobacteraceae</taxon>
        <taxon>Solilutibacter</taxon>
    </lineage>
</organism>
<feature type="repeat" description="TPR" evidence="3">
    <location>
        <begin position="40"/>
        <end position="73"/>
    </location>
</feature>
<keyword evidence="5" id="KW-1185">Reference proteome</keyword>
<evidence type="ECO:0000313" key="5">
    <source>
        <dbReference type="Proteomes" id="UP000275012"/>
    </source>
</evidence>
<gene>
    <name evidence="4" type="ORF">EBB59_11575</name>
</gene>
<evidence type="ECO:0000313" key="4">
    <source>
        <dbReference type="EMBL" id="RMH88605.1"/>
    </source>
</evidence>
<dbReference type="Pfam" id="PF13759">
    <property type="entry name" value="2OG-FeII_Oxy_5"/>
    <property type="match status" value="1"/>
</dbReference>
<dbReference type="OrthoDB" id="549777at2"/>
<dbReference type="PROSITE" id="PS50005">
    <property type="entry name" value="TPR"/>
    <property type="match status" value="3"/>
</dbReference>
<dbReference type="Gene3D" id="1.25.40.10">
    <property type="entry name" value="Tetratricopeptide repeat domain"/>
    <property type="match status" value="2"/>
</dbReference>
<dbReference type="InterPro" id="IPR050498">
    <property type="entry name" value="Ycf3"/>
</dbReference>
<evidence type="ECO:0000256" key="2">
    <source>
        <dbReference type="ARBA" id="ARBA00022803"/>
    </source>
</evidence>
<comment type="caution">
    <text evidence="4">The sequence shown here is derived from an EMBL/GenBank/DDBJ whole genome shotgun (WGS) entry which is preliminary data.</text>
</comment>
<dbReference type="SMART" id="SM00028">
    <property type="entry name" value="TPR"/>
    <property type="match status" value="5"/>
</dbReference>
<dbReference type="InterPro" id="IPR011990">
    <property type="entry name" value="TPR-like_helical_dom_sf"/>
</dbReference>
<keyword evidence="1" id="KW-0677">Repeat</keyword>
<dbReference type="InterPro" id="IPR019734">
    <property type="entry name" value="TPR_rpt"/>
</dbReference>
<accession>A0A3M2HJR0</accession>
<dbReference type="Proteomes" id="UP000275012">
    <property type="component" value="Unassembled WGS sequence"/>
</dbReference>
<dbReference type="Pfam" id="PF13432">
    <property type="entry name" value="TPR_16"/>
    <property type="match status" value="2"/>
</dbReference>
<proteinExistence type="predicted"/>
<reference evidence="4 5" key="1">
    <citation type="submission" date="2018-10" db="EMBL/GenBank/DDBJ databases">
        <title>Proposal of Lysobacter pythonis sp. nov. isolated from royal pythons (Python regius).</title>
        <authorList>
            <person name="Hans-Juergen B."/>
            <person name="Huptas C."/>
            <person name="Sandra B."/>
            <person name="Igor L."/>
            <person name="Joachim S."/>
            <person name="Siegfried S."/>
            <person name="Mareike W."/>
            <person name="Peter K."/>
        </authorList>
    </citation>
    <scope>NUCLEOTIDE SEQUENCE [LARGE SCALE GENOMIC DNA]</scope>
    <source>
        <strain evidence="4 5">4284/11</strain>
    </source>
</reference>
<feature type="repeat" description="TPR" evidence="3">
    <location>
        <begin position="176"/>
        <end position="209"/>
    </location>
</feature>
<evidence type="ECO:0000256" key="1">
    <source>
        <dbReference type="ARBA" id="ARBA00022737"/>
    </source>
</evidence>
<dbReference type="Gene3D" id="2.60.120.620">
    <property type="entry name" value="q2cbj1_9rhob like domain"/>
    <property type="match status" value="1"/>
</dbReference>
<feature type="repeat" description="TPR" evidence="3">
    <location>
        <begin position="108"/>
        <end position="141"/>
    </location>
</feature>
<dbReference type="InterPro" id="IPR012668">
    <property type="entry name" value="CHP02466"/>
</dbReference>
<dbReference type="EMBL" id="RFLY01000019">
    <property type="protein sequence ID" value="RMH88605.1"/>
    <property type="molecule type" value="Genomic_DNA"/>
</dbReference>
<sequence>MGTPPVNRLLENIHTALRRGHNSTAIVLLDSALATDANQPELLYLRGMARMRLNNMYAAIVDFSASLRLSPDNPAVLFNRALAHNAVDATEEALADFCHVACLQPAVSDAHANAGILLLRMEHYTEAIVSLRIAQQLAPSNLAILRSLGNALRGAGQTEEALHALSHCEQHASHDPATLTDHGMALLASGRVDEARLRFERAFAISPLDQTALAGLYMAADALGDTALVDQLMNYPQLLSPQPDTNHALDISALRDATLTHPSLHWEPTGRSTHHGQQSVMLDLSRNSAFADYGHLIEQHVAARIAAIGNNSALRSHPWASHIPQRWRLQSWATVLHHDGHQSPHIHPAGWMSGVFYLDSGDAEDACDGQLIFGHPPASQACLSPREDVYTPASGQLLSFPSYFFHHTRPYRGNRPRISLAFDVIPLASH</sequence>
<dbReference type="AlphaFoldDB" id="A0A3M2HJR0"/>
<name>A0A3M2HJR0_9GAMM</name>
<dbReference type="PANTHER" id="PTHR44858">
    <property type="entry name" value="TETRATRICOPEPTIDE REPEAT PROTEIN 6"/>
    <property type="match status" value="1"/>
</dbReference>
<protein>
    <submittedName>
        <fullName evidence="4">Uncharacterized protein</fullName>
    </submittedName>
</protein>